<dbReference type="Proteomes" id="UP000075304">
    <property type="component" value="Unassembled WGS sequence"/>
</dbReference>
<sequence length="238" mass="27237">MKKRGDLRRKRKKDAPKKLRPVSVLKKNFRFGHNGCKAKNIDKRYEGSYNYLCCLGVMKVKWSAIQLQKFRDKRFEIDGSVDITKDLMETDSEIRGASPFHVTGTGSVARGRVTFDLHVEGTLVLPCARTLVDVHYPVDLKSTETFLLEPSDYEGAEDEEVHVAENEVIDLIPVMKELILLDIPMQVFSEEAKKGELPHTDNWQVLTEDEYLEMEQKAEKAVDPRMAGLAKFFDQDSE</sequence>
<proteinExistence type="predicted"/>
<organism evidence="1 2">
    <name type="scientific">Heyndrickxia coagulans</name>
    <name type="common">Weizmannia coagulans</name>
    <dbReference type="NCBI Taxonomy" id="1398"/>
    <lineage>
        <taxon>Bacteria</taxon>
        <taxon>Bacillati</taxon>
        <taxon>Bacillota</taxon>
        <taxon>Bacilli</taxon>
        <taxon>Bacillales</taxon>
        <taxon>Bacillaceae</taxon>
        <taxon>Heyndrickxia</taxon>
    </lineage>
</organism>
<dbReference type="AlphaFoldDB" id="A0A150KEH0"/>
<dbReference type="PATRIC" id="fig|1398.25.peg.2816"/>
<name>A0A150KEH0_HEYCO</name>
<accession>A0A150KEH0</accession>
<comment type="caution">
    <text evidence="1">The sequence shown here is derived from an EMBL/GenBank/DDBJ whole genome shotgun (WGS) entry which is preliminary data.</text>
</comment>
<dbReference type="EMBL" id="LQYI01000046">
    <property type="protein sequence ID" value="KYC69599.1"/>
    <property type="molecule type" value="Genomic_DNA"/>
</dbReference>
<reference evidence="1 2" key="1">
    <citation type="submission" date="2016-01" db="EMBL/GenBank/DDBJ databases">
        <title>Genome Sequences of Twelve Sporeforming Bacillus Species Isolated from Foods.</title>
        <authorList>
            <person name="Berendsen E.M."/>
            <person name="Wells-Bennik M.H."/>
            <person name="Krawcyk A.O."/>
            <person name="De Jong A."/>
            <person name="Holsappel S."/>
            <person name="Eijlander R.T."/>
            <person name="Kuipers O.P."/>
        </authorList>
    </citation>
    <scope>NUCLEOTIDE SEQUENCE [LARGE SCALE GENOMIC DNA]</scope>
    <source>
        <strain evidence="1 2">B4099</strain>
    </source>
</reference>
<gene>
    <name evidence="1" type="ORF">B4099_0228</name>
</gene>
<protein>
    <recommendedName>
        <fullName evidence="3">DUF177 domain-containing protein</fullName>
    </recommendedName>
</protein>
<evidence type="ECO:0008006" key="3">
    <source>
        <dbReference type="Google" id="ProtNLM"/>
    </source>
</evidence>
<dbReference type="Pfam" id="PF02620">
    <property type="entry name" value="YceD"/>
    <property type="match status" value="1"/>
</dbReference>
<evidence type="ECO:0000313" key="2">
    <source>
        <dbReference type="Proteomes" id="UP000075304"/>
    </source>
</evidence>
<dbReference type="InterPro" id="IPR003772">
    <property type="entry name" value="YceD"/>
</dbReference>
<evidence type="ECO:0000313" key="1">
    <source>
        <dbReference type="EMBL" id="KYC69599.1"/>
    </source>
</evidence>